<dbReference type="Gene3D" id="1.25.40.20">
    <property type="entry name" value="Ankyrin repeat-containing domain"/>
    <property type="match status" value="1"/>
</dbReference>
<keyword evidence="5" id="KW-1185">Reference proteome</keyword>
<feature type="compositionally biased region" description="Basic residues" evidence="2">
    <location>
        <begin position="24"/>
        <end position="33"/>
    </location>
</feature>
<comment type="similarity">
    <text evidence="1">Belongs to the peptidase S8 family.</text>
</comment>
<evidence type="ECO:0000313" key="4">
    <source>
        <dbReference type="EMBL" id="RTE79432.1"/>
    </source>
</evidence>
<feature type="compositionally biased region" description="Polar residues" evidence="2">
    <location>
        <begin position="14"/>
        <end position="23"/>
    </location>
</feature>
<dbReference type="Proteomes" id="UP000287124">
    <property type="component" value="Unassembled WGS sequence"/>
</dbReference>
<reference evidence="4 5" key="1">
    <citation type="submission" date="2017-06" db="EMBL/GenBank/DDBJ databases">
        <title>Comparative genomic analysis of Ambrosia Fusariam Clade fungi.</title>
        <authorList>
            <person name="Stajich J.E."/>
            <person name="Carrillo J."/>
            <person name="Kijimoto T."/>
            <person name="Eskalen A."/>
            <person name="O'Donnell K."/>
            <person name="Kasson M."/>
        </authorList>
    </citation>
    <scope>NUCLEOTIDE SEQUENCE [LARGE SCALE GENOMIC DNA]</scope>
    <source>
        <strain evidence="4 5">UCR1854</strain>
    </source>
</reference>
<dbReference type="Pfam" id="PF00082">
    <property type="entry name" value="Peptidase_S8"/>
    <property type="match status" value="1"/>
</dbReference>
<dbReference type="GO" id="GO:0004252">
    <property type="term" value="F:serine-type endopeptidase activity"/>
    <property type="evidence" value="ECO:0007669"/>
    <property type="project" value="InterPro"/>
</dbReference>
<feature type="domain" description="Peptidase S8/S53" evidence="3">
    <location>
        <begin position="623"/>
        <end position="838"/>
    </location>
</feature>
<proteinExistence type="inferred from homology"/>
<dbReference type="CDD" id="cd07491">
    <property type="entry name" value="Peptidases_S8_7"/>
    <property type="match status" value="1"/>
</dbReference>
<dbReference type="SUPFAM" id="SSF52743">
    <property type="entry name" value="Subtilisin-like"/>
    <property type="match status" value="1"/>
</dbReference>
<protein>
    <recommendedName>
        <fullName evidence="3">Peptidase S8/S53 domain-containing protein</fullName>
    </recommendedName>
</protein>
<dbReference type="AlphaFoldDB" id="A0A430LUP1"/>
<dbReference type="SUPFAM" id="SSF48403">
    <property type="entry name" value="Ankyrin repeat"/>
    <property type="match status" value="1"/>
</dbReference>
<name>A0A430LUP1_9HYPO</name>
<feature type="region of interest" description="Disordered" evidence="2">
    <location>
        <begin position="396"/>
        <end position="416"/>
    </location>
</feature>
<evidence type="ECO:0000259" key="3">
    <source>
        <dbReference type="Pfam" id="PF00082"/>
    </source>
</evidence>
<dbReference type="InterPro" id="IPR036770">
    <property type="entry name" value="Ankyrin_rpt-contain_sf"/>
</dbReference>
<sequence length="922" mass="103852">MQSNNPKSPEFIKNNDSVPQSTTGRRRQQRNRNQRSDDLRSAFERALQDFPTDRKDLPSFENQHKKLLLPPQVHHNDTNVVHLLADWKPRDQWSEQAVGLLGWLLRKQPKLLEEQNKKAYTPMHLALEAENDSFVECVLQLDLENIVSVLRCEAPIGNCFHLAVGNDSPDIRRMIEKCGKNLQMLECQANTNRDTPLHLAVKKLDADIEQHQEDQTEAELHAIVQGLDRMTLRKTLPAGPDDNDPDNSPALTTVKLLVQACPEALGIENVQKRTPYQEREQCLRESPGFNKAVAGYVARHESEKKAAEQRVQRLLFVKDPIASYIRSYCIRNSKTREQTMSRLYRPGQERHIEFDLAGMPRSVVPSSYLEQLANHLRFESILKYVALPNMTIEAVRKPKRRERNPTSRSDARAPHQKGRTDLIKVFDWLWQNGVREILKVMVVDDKDPPHADSAIVEALEGFKVEEWDWKRIDLCSDVISNVSLFVREASLYASGNNAVMMGWASAEGLGNRAKFPKLEKVNIFVREGLEDAETWERFNCALKQGIEHHASKQCDSGCSEKSIDVQIIPDTNEVRFSSEFLNSDGYIDHDPAWITSVRDFATFLKQGADLQETEGKKVTPLRIAIIDDGIDATVSNIQDRIEGGATFCPYPHSSNLMNPYFAPSGDHGTLMAQLICRMCPNARLYIARLEELQTLKGTGRRFTATSAAKAVKWATDCGVDIISMSWTIQTAAPNSPEIEELRAAISSASQQNIIMFCSASDQGSHNTEASFPGNWNLCLRVGGATFTGEKLMWVEDSVDFWFPGHSAPLRSSEAKSTVSESGSSVATAMASGLAGVLIYCARLLGGSHEESFKKQDDIQKAFKAMSTGNERKFPRTEEILSKKFKEKIKARNPRGSKKPDIASLEWDENKKALEDLFTYIKS</sequence>
<dbReference type="PROSITE" id="PS51892">
    <property type="entry name" value="SUBTILASE"/>
    <property type="match status" value="1"/>
</dbReference>
<feature type="compositionally biased region" description="Basic and acidic residues" evidence="2">
    <location>
        <begin position="403"/>
        <end position="416"/>
    </location>
</feature>
<dbReference type="InterPro" id="IPR036852">
    <property type="entry name" value="Peptidase_S8/S53_dom_sf"/>
</dbReference>
<comment type="caution">
    <text evidence="1">Lacks conserved residue(s) required for the propagation of feature annotation.</text>
</comment>
<dbReference type="EMBL" id="MIKF01000074">
    <property type="protein sequence ID" value="RTE79432.1"/>
    <property type="molecule type" value="Genomic_DNA"/>
</dbReference>
<comment type="caution">
    <text evidence="4">The sequence shown here is derived from an EMBL/GenBank/DDBJ whole genome shotgun (WGS) entry which is preliminary data.</text>
</comment>
<evidence type="ECO:0000313" key="5">
    <source>
        <dbReference type="Proteomes" id="UP000287124"/>
    </source>
</evidence>
<organism evidence="4 5">
    <name type="scientific">Fusarium euwallaceae</name>
    <dbReference type="NCBI Taxonomy" id="1147111"/>
    <lineage>
        <taxon>Eukaryota</taxon>
        <taxon>Fungi</taxon>
        <taxon>Dikarya</taxon>
        <taxon>Ascomycota</taxon>
        <taxon>Pezizomycotina</taxon>
        <taxon>Sordariomycetes</taxon>
        <taxon>Hypocreomycetidae</taxon>
        <taxon>Hypocreales</taxon>
        <taxon>Nectriaceae</taxon>
        <taxon>Fusarium</taxon>
        <taxon>Fusarium solani species complex</taxon>
    </lineage>
</organism>
<feature type="region of interest" description="Disordered" evidence="2">
    <location>
        <begin position="1"/>
        <end position="40"/>
    </location>
</feature>
<evidence type="ECO:0000256" key="1">
    <source>
        <dbReference type="PROSITE-ProRule" id="PRU01240"/>
    </source>
</evidence>
<dbReference type="InterPro" id="IPR000209">
    <property type="entry name" value="Peptidase_S8/S53_dom"/>
</dbReference>
<evidence type="ECO:0000256" key="2">
    <source>
        <dbReference type="SAM" id="MobiDB-lite"/>
    </source>
</evidence>
<gene>
    <name evidence="4" type="ORF">BHE90_006067</name>
</gene>
<dbReference type="Gene3D" id="3.40.50.200">
    <property type="entry name" value="Peptidase S8/S53 domain"/>
    <property type="match status" value="1"/>
</dbReference>
<dbReference type="GO" id="GO:0006508">
    <property type="term" value="P:proteolysis"/>
    <property type="evidence" value="ECO:0007669"/>
    <property type="project" value="InterPro"/>
</dbReference>
<accession>A0A430LUP1</accession>